<dbReference type="PROSITE" id="PS51421">
    <property type="entry name" value="RAS"/>
    <property type="match status" value="1"/>
</dbReference>
<keyword evidence="6" id="KW-0342">GTP-binding</keyword>
<proteinExistence type="inferred from homology"/>
<keyword evidence="8" id="KW-0449">Lipoprotein</keyword>
<dbReference type="GO" id="GO:0035006">
    <property type="term" value="P:melanization defense response"/>
    <property type="evidence" value="ECO:0007669"/>
    <property type="project" value="UniProtKB-ARBA"/>
</dbReference>
<dbReference type="Gene3D" id="3.40.50.300">
    <property type="entry name" value="P-loop containing nucleotide triphosphate hydrolases"/>
    <property type="match status" value="1"/>
</dbReference>
<evidence type="ECO:0000256" key="3">
    <source>
        <dbReference type="ARBA" id="ARBA00022475"/>
    </source>
</evidence>
<keyword evidence="10" id="KW-1133">Transmembrane helix</keyword>
<feature type="transmembrane region" description="Helical" evidence="10">
    <location>
        <begin position="194"/>
        <end position="214"/>
    </location>
</feature>
<evidence type="ECO:0000256" key="9">
    <source>
        <dbReference type="ARBA" id="ARBA00023289"/>
    </source>
</evidence>
<feature type="non-terminal residue" evidence="11">
    <location>
        <position position="1"/>
    </location>
</feature>
<dbReference type="SMART" id="SM00174">
    <property type="entry name" value="RHO"/>
    <property type="match status" value="1"/>
</dbReference>
<dbReference type="Pfam" id="PF00071">
    <property type="entry name" value="Ras"/>
    <property type="match status" value="1"/>
</dbReference>
<keyword evidence="9" id="KW-0636">Prenylation</keyword>
<dbReference type="PRINTS" id="PR00449">
    <property type="entry name" value="RASTRNSFRMNG"/>
</dbReference>
<evidence type="ECO:0000256" key="8">
    <source>
        <dbReference type="ARBA" id="ARBA00023288"/>
    </source>
</evidence>
<evidence type="ECO:0000256" key="6">
    <source>
        <dbReference type="ARBA" id="ARBA00023134"/>
    </source>
</evidence>
<accession>A0A0K2TA93</accession>
<sequence>SDVKTKDIKLVVVGDGAIGKTSLLVSYARNHFPESHDPTVFDCITTSLQRHNIKIKLNLWDTAGQEDYDRLRPLAYHHADVFLLCFALNSNASLYNAKAKWAPELNKHSNAPVLLIGLKADLRKDSNSISKREGSDIARSIKTVKYLECSSLKREGVTTVFESAVDAVILPKKAGCSLGNISYFFELGMYFKEFILWFWTTMTTIIVTRIRLLLL</sequence>
<dbReference type="NCBIfam" id="TIGR00231">
    <property type="entry name" value="small_GTP"/>
    <property type="match status" value="1"/>
</dbReference>
<dbReference type="EMBL" id="HACA01005648">
    <property type="protein sequence ID" value="CDW23009.1"/>
    <property type="molecule type" value="Transcribed_RNA"/>
</dbReference>
<evidence type="ECO:0000256" key="10">
    <source>
        <dbReference type="SAM" id="Phobius"/>
    </source>
</evidence>
<evidence type="ECO:0000256" key="2">
    <source>
        <dbReference type="ARBA" id="ARBA00010142"/>
    </source>
</evidence>
<dbReference type="PROSITE" id="PS51420">
    <property type="entry name" value="RHO"/>
    <property type="match status" value="1"/>
</dbReference>
<dbReference type="GO" id="GO:0005525">
    <property type="term" value="F:GTP binding"/>
    <property type="evidence" value="ECO:0007669"/>
    <property type="project" value="UniProtKB-KW"/>
</dbReference>
<keyword evidence="4" id="KW-0488">Methylation</keyword>
<dbReference type="AlphaFoldDB" id="A0A0K2TA93"/>
<dbReference type="SMART" id="SM00173">
    <property type="entry name" value="RAS"/>
    <property type="match status" value="1"/>
</dbReference>
<dbReference type="PANTHER" id="PTHR24072">
    <property type="entry name" value="RHO FAMILY GTPASE"/>
    <property type="match status" value="1"/>
</dbReference>
<evidence type="ECO:0000256" key="7">
    <source>
        <dbReference type="ARBA" id="ARBA00023136"/>
    </source>
</evidence>
<dbReference type="CDD" id="cd00157">
    <property type="entry name" value="Rho"/>
    <property type="match status" value="1"/>
</dbReference>
<dbReference type="GO" id="GO:0022412">
    <property type="term" value="P:cellular process involved in reproduction in multicellular organism"/>
    <property type="evidence" value="ECO:0007669"/>
    <property type="project" value="UniProtKB-ARBA"/>
</dbReference>
<reference evidence="11" key="1">
    <citation type="submission" date="2014-05" db="EMBL/GenBank/DDBJ databases">
        <authorList>
            <person name="Chronopoulou M."/>
        </authorList>
    </citation>
    <scope>NUCLEOTIDE SEQUENCE</scope>
    <source>
        <tissue evidence="11">Whole organism</tissue>
    </source>
</reference>
<keyword evidence="3" id="KW-1003">Cell membrane</keyword>
<dbReference type="InterPro" id="IPR005225">
    <property type="entry name" value="Small_GTP-bd"/>
</dbReference>
<protein>
    <submittedName>
        <fullName evidence="11">Uncharacterized protein</fullName>
    </submittedName>
</protein>
<keyword evidence="5" id="KW-0547">Nucleotide-binding</keyword>
<organism evidence="11">
    <name type="scientific">Lepeophtheirus salmonis</name>
    <name type="common">Salmon louse</name>
    <name type="synonym">Caligus salmonis</name>
    <dbReference type="NCBI Taxonomy" id="72036"/>
    <lineage>
        <taxon>Eukaryota</taxon>
        <taxon>Metazoa</taxon>
        <taxon>Ecdysozoa</taxon>
        <taxon>Arthropoda</taxon>
        <taxon>Crustacea</taxon>
        <taxon>Multicrustacea</taxon>
        <taxon>Hexanauplia</taxon>
        <taxon>Copepoda</taxon>
        <taxon>Siphonostomatoida</taxon>
        <taxon>Caligidae</taxon>
        <taxon>Lepeophtheirus</taxon>
    </lineage>
</organism>
<evidence type="ECO:0000256" key="4">
    <source>
        <dbReference type="ARBA" id="ARBA00022481"/>
    </source>
</evidence>
<dbReference type="SMART" id="SM00175">
    <property type="entry name" value="RAB"/>
    <property type="match status" value="1"/>
</dbReference>
<dbReference type="InterPro" id="IPR001806">
    <property type="entry name" value="Small_GTPase"/>
</dbReference>
<dbReference type="GO" id="GO:0007264">
    <property type="term" value="P:small GTPase-mediated signal transduction"/>
    <property type="evidence" value="ECO:0007669"/>
    <property type="project" value="InterPro"/>
</dbReference>
<dbReference type="GO" id="GO:0003924">
    <property type="term" value="F:GTPase activity"/>
    <property type="evidence" value="ECO:0007669"/>
    <property type="project" value="InterPro"/>
</dbReference>
<dbReference type="GO" id="GO:0003006">
    <property type="term" value="P:developmental process involved in reproduction"/>
    <property type="evidence" value="ECO:0007669"/>
    <property type="project" value="UniProtKB-ARBA"/>
</dbReference>
<keyword evidence="10" id="KW-0812">Transmembrane</keyword>
<dbReference type="GO" id="GO:0001667">
    <property type="term" value="P:ameboidal-type cell migration"/>
    <property type="evidence" value="ECO:0007669"/>
    <property type="project" value="UniProtKB-ARBA"/>
</dbReference>
<dbReference type="SUPFAM" id="SSF52540">
    <property type="entry name" value="P-loop containing nucleoside triphosphate hydrolases"/>
    <property type="match status" value="1"/>
</dbReference>
<name>A0A0K2TA93_LEPSM</name>
<dbReference type="GO" id="GO:0005886">
    <property type="term" value="C:plasma membrane"/>
    <property type="evidence" value="ECO:0007669"/>
    <property type="project" value="UniProtKB-SubCell"/>
</dbReference>
<dbReference type="OrthoDB" id="8830751at2759"/>
<gene>
    <name evidence="11" type="primary">ced10</name>
</gene>
<keyword evidence="7 10" id="KW-0472">Membrane</keyword>
<dbReference type="FunFam" id="3.40.50.300:FF:000983">
    <property type="entry name" value="Rho family GTPase"/>
    <property type="match status" value="1"/>
</dbReference>
<comment type="subcellular location">
    <subcellularLocation>
        <location evidence="1">Cell membrane</location>
        <topology evidence="1">Lipid-anchor</topology>
        <orientation evidence="1">Cytoplasmic side</orientation>
    </subcellularLocation>
</comment>
<evidence type="ECO:0000256" key="1">
    <source>
        <dbReference type="ARBA" id="ARBA00004342"/>
    </source>
</evidence>
<evidence type="ECO:0000256" key="5">
    <source>
        <dbReference type="ARBA" id="ARBA00022741"/>
    </source>
</evidence>
<dbReference type="GO" id="GO:0035099">
    <property type="term" value="P:hemocyte migration"/>
    <property type="evidence" value="ECO:0007669"/>
    <property type="project" value="UniProtKB-ARBA"/>
</dbReference>
<dbReference type="PROSITE" id="PS51419">
    <property type="entry name" value="RAB"/>
    <property type="match status" value="1"/>
</dbReference>
<dbReference type="InterPro" id="IPR027417">
    <property type="entry name" value="P-loop_NTPase"/>
</dbReference>
<comment type="similarity">
    <text evidence="2">Belongs to the small GTPase superfamily. Rho family.</text>
</comment>
<dbReference type="InterPro" id="IPR003578">
    <property type="entry name" value="Small_GTPase_Rho"/>
</dbReference>
<evidence type="ECO:0000313" key="11">
    <source>
        <dbReference type="EMBL" id="CDW23009.1"/>
    </source>
</evidence>